<accession>A0A7G9SFI2</accession>
<evidence type="ECO:0000313" key="1">
    <source>
        <dbReference type="EMBL" id="QNN66607.1"/>
    </source>
</evidence>
<dbReference type="Proteomes" id="UP000515971">
    <property type="component" value="Chromosome"/>
</dbReference>
<dbReference type="EMBL" id="CP060718">
    <property type="protein sequence ID" value="QNN66607.1"/>
    <property type="molecule type" value="Genomic_DNA"/>
</dbReference>
<sequence>MDHWLFHQDGSAAPDPPSGTLISALCHIPQRNSILRCDITVTSAFKSLMHFRLRHRGNQARLTAKIPINAISRAAVDAGNEHVRHCVIPVIRSKSDRPFLEGSAVALTYHGRKCLVTANHVLSRNADRPLFYFGADGYARQLAGTFIIAEAHDLAAVALDSESVEALSHVPFLDEDQLGPVAAPDGRFYASVVGYPHTASKRTDKLTLDTPMEVYSNTGREQLGGFVSVDFDKKDGAWDRSEGHVIVRDPIGKSGGAIFGMPLMGLDGVRPWAKPKLVGISTDWKRNQKRIIGASVVMVCPMLEEIT</sequence>
<organism evidence="1 2">
    <name type="scientific">Sphingomonas lutea</name>
    <dbReference type="NCBI Taxonomy" id="1045317"/>
    <lineage>
        <taxon>Bacteria</taxon>
        <taxon>Pseudomonadati</taxon>
        <taxon>Pseudomonadota</taxon>
        <taxon>Alphaproteobacteria</taxon>
        <taxon>Sphingomonadales</taxon>
        <taxon>Sphingomonadaceae</taxon>
        <taxon>Sphingomonas</taxon>
    </lineage>
</organism>
<evidence type="ECO:0008006" key="3">
    <source>
        <dbReference type="Google" id="ProtNLM"/>
    </source>
</evidence>
<keyword evidence="2" id="KW-1185">Reference proteome</keyword>
<dbReference type="AlphaFoldDB" id="A0A7G9SFI2"/>
<dbReference type="RefSeq" id="WP_187537199.1">
    <property type="nucleotide sequence ID" value="NZ_BAABJT010000001.1"/>
</dbReference>
<dbReference type="SUPFAM" id="SSF50494">
    <property type="entry name" value="Trypsin-like serine proteases"/>
    <property type="match status" value="1"/>
</dbReference>
<dbReference type="KEGG" id="slut:H9L13_07760"/>
<proteinExistence type="predicted"/>
<evidence type="ECO:0000313" key="2">
    <source>
        <dbReference type="Proteomes" id="UP000515971"/>
    </source>
</evidence>
<gene>
    <name evidence="1" type="ORF">H9L13_07760</name>
</gene>
<name>A0A7G9SFI2_9SPHN</name>
<dbReference type="InterPro" id="IPR009003">
    <property type="entry name" value="Peptidase_S1_PA"/>
</dbReference>
<protein>
    <recommendedName>
        <fullName evidence="3">Trypsin-like peptidase domain-containing protein</fullName>
    </recommendedName>
</protein>
<reference evidence="1 2" key="1">
    <citation type="submission" date="2020-08" db="EMBL/GenBank/DDBJ databases">
        <title>Genome sequence of Sphingomonas lutea KCTC 23642T.</title>
        <authorList>
            <person name="Hyun D.-W."/>
            <person name="Bae J.-W."/>
        </authorList>
    </citation>
    <scope>NUCLEOTIDE SEQUENCE [LARGE SCALE GENOMIC DNA]</scope>
    <source>
        <strain evidence="1 2">KCTC 23642</strain>
    </source>
</reference>